<comment type="subcellular location">
    <subcellularLocation>
        <location evidence="1">Mitochondrion</location>
    </subcellularLocation>
</comment>
<dbReference type="InterPro" id="IPR007980">
    <property type="entry name" value="Ribosomal_uS3m_fun"/>
</dbReference>
<evidence type="ECO:0000256" key="5">
    <source>
        <dbReference type="ARBA" id="ARBA00023274"/>
    </source>
</evidence>
<gene>
    <name evidence="7" type="primary">orf413</name>
</gene>
<geneLocation type="mitochondrion" evidence="7"/>
<keyword evidence="5" id="KW-0687">Ribonucleoprotein</keyword>
<evidence type="ECO:0000256" key="2">
    <source>
        <dbReference type="ARBA" id="ARBA00010761"/>
    </source>
</evidence>
<dbReference type="RefSeq" id="YP_009415177.1">
    <property type="nucleotide sequence ID" value="NC_035636.1"/>
</dbReference>
<keyword evidence="4 7" id="KW-0496">Mitochondrion</keyword>
<keyword evidence="3" id="KW-0689">Ribosomal protein</keyword>
<evidence type="ECO:0000256" key="3">
    <source>
        <dbReference type="ARBA" id="ARBA00022980"/>
    </source>
</evidence>
<name>A0A221C8Y7_9PLEO</name>
<dbReference type="AlphaFoldDB" id="A0A221C8Y7"/>
<dbReference type="Gene3D" id="3.30.1140.32">
    <property type="entry name" value="Ribosomal protein S3, C-terminal domain"/>
    <property type="match status" value="1"/>
</dbReference>
<dbReference type="InterPro" id="IPR036419">
    <property type="entry name" value="Ribosomal_S3_C_sf"/>
</dbReference>
<sequence length="413" mass="48853">MYYPSSNKEWFSSTYSYNKSYSKLLIVYDLITNKLFATYFNMLIDKIKILYKRRRDNKSRYSANKIYVSRAEFKHSNTKLLIIISMYNKQKSILLRKTRKVIYIKRMYKLLVELKDKYVVKFKDVLTKLKSLVDKSRMFKNWNEVKGKSVLEWYIPSQVNRLNHTWNHVFKRKLLLFNKWNMIFLKKNKNIFNSLILNFNYKNLYKIPLYRNLQSNYTVVDILFNNTRLISFNTSKYNNLVLTLRNLGLISLLEKVYGKRVEIKLIDLKSLHLNSDVFASSVALKLRDRKNNPVRILRKAILQIVRVPDLHTLITFDDNSETVNKNNIISTIKQQVVSGVRFEASGRLTRRLTAMRAVFKYRYVGSLKNLRSSLNNKSATLLRGYAKANSQYTLINSKTRNGTFGLKGWVSSH</sequence>
<organism evidence="7">
    <name type="scientific">Pseudopithomyces chartarum</name>
    <dbReference type="NCBI Taxonomy" id="1892770"/>
    <lineage>
        <taxon>Eukaryota</taxon>
        <taxon>Fungi</taxon>
        <taxon>Dikarya</taxon>
        <taxon>Ascomycota</taxon>
        <taxon>Pezizomycotina</taxon>
        <taxon>Dothideomycetes</taxon>
        <taxon>Pleosporomycetidae</taxon>
        <taxon>Pleosporales</taxon>
        <taxon>Massarineae</taxon>
        <taxon>Didymosphaeriaceae</taxon>
        <taxon>Pseudopithomyces</taxon>
    </lineage>
</organism>
<evidence type="ECO:0000256" key="6">
    <source>
        <dbReference type="ARBA" id="ARBA00035157"/>
    </source>
</evidence>
<dbReference type="GO" id="GO:0005739">
    <property type="term" value="C:mitochondrion"/>
    <property type="evidence" value="ECO:0007669"/>
    <property type="project" value="UniProtKB-SubCell"/>
</dbReference>
<dbReference type="GeneID" id="33901376"/>
<dbReference type="GO" id="GO:1990904">
    <property type="term" value="C:ribonucleoprotein complex"/>
    <property type="evidence" value="ECO:0007669"/>
    <property type="project" value="UniProtKB-KW"/>
</dbReference>
<dbReference type="GO" id="GO:0003735">
    <property type="term" value="F:structural constituent of ribosome"/>
    <property type="evidence" value="ECO:0007669"/>
    <property type="project" value="InterPro"/>
</dbReference>
<evidence type="ECO:0000313" key="7">
    <source>
        <dbReference type="EMBL" id="ASL69822.1"/>
    </source>
</evidence>
<dbReference type="GO" id="GO:0006412">
    <property type="term" value="P:translation"/>
    <property type="evidence" value="ECO:0007669"/>
    <property type="project" value="InterPro"/>
</dbReference>
<protein>
    <recommendedName>
        <fullName evidence="6">Small ribosomal subunit protein uS3m</fullName>
    </recommendedName>
</protein>
<comment type="similarity">
    <text evidence="2">Belongs to the universal ribosomal protein uS3 family.</text>
</comment>
<evidence type="ECO:0000256" key="1">
    <source>
        <dbReference type="ARBA" id="ARBA00004173"/>
    </source>
</evidence>
<proteinExistence type="inferred from homology"/>
<dbReference type="Pfam" id="PF05316">
    <property type="entry name" value="VAR1"/>
    <property type="match status" value="1"/>
</dbReference>
<reference evidence="7" key="1">
    <citation type="submission" date="2017-03" db="EMBL/GenBank/DDBJ databases">
        <authorList>
            <person name="Afonso C.L."/>
            <person name="Miller P.J."/>
            <person name="Scott M.A."/>
            <person name="Spackman E."/>
            <person name="Goraichik I."/>
            <person name="Dimitrov K.M."/>
            <person name="Suarez D.L."/>
            <person name="Swayne D.E."/>
        </authorList>
    </citation>
    <scope>NUCLEOTIDE SEQUENCE</scope>
</reference>
<evidence type="ECO:0000256" key="4">
    <source>
        <dbReference type="ARBA" id="ARBA00023128"/>
    </source>
</evidence>
<accession>A0A221C8Y7</accession>
<dbReference type="EMBL" id="KY792993">
    <property type="protein sequence ID" value="ASL69822.1"/>
    <property type="molecule type" value="Genomic_DNA"/>
</dbReference>
<dbReference type="GO" id="GO:0005840">
    <property type="term" value="C:ribosome"/>
    <property type="evidence" value="ECO:0007669"/>
    <property type="project" value="UniProtKB-KW"/>
</dbReference>